<dbReference type="Pfam" id="PF00989">
    <property type="entry name" value="PAS"/>
    <property type="match status" value="1"/>
</dbReference>
<dbReference type="Gene3D" id="3.30.450.40">
    <property type="match status" value="1"/>
</dbReference>
<dbReference type="InterPro" id="IPR029016">
    <property type="entry name" value="GAF-like_dom_sf"/>
</dbReference>
<dbReference type="InterPro" id="IPR000160">
    <property type="entry name" value="GGDEF_dom"/>
</dbReference>
<dbReference type="InterPro" id="IPR000014">
    <property type="entry name" value="PAS"/>
</dbReference>
<dbReference type="PROSITE" id="PS50113">
    <property type="entry name" value="PAC"/>
    <property type="match status" value="1"/>
</dbReference>
<feature type="domain" description="GGDEF" evidence="5">
    <location>
        <begin position="712"/>
        <end position="848"/>
    </location>
</feature>
<feature type="region of interest" description="Disordered" evidence="2">
    <location>
        <begin position="1"/>
        <end position="36"/>
    </location>
</feature>
<feature type="domain" description="PAS" evidence="3">
    <location>
        <begin position="227"/>
        <end position="298"/>
    </location>
</feature>
<dbReference type="GO" id="GO:0005886">
    <property type="term" value="C:plasma membrane"/>
    <property type="evidence" value="ECO:0007669"/>
    <property type="project" value="TreeGrafter"/>
</dbReference>
<dbReference type="InterPro" id="IPR043128">
    <property type="entry name" value="Rev_trsase/Diguanyl_cyclase"/>
</dbReference>
<dbReference type="GO" id="GO:0052621">
    <property type="term" value="F:diguanylate cyclase activity"/>
    <property type="evidence" value="ECO:0007669"/>
    <property type="project" value="TreeGrafter"/>
</dbReference>
<feature type="domain" description="PAC" evidence="4">
    <location>
        <begin position="301"/>
        <end position="354"/>
    </location>
</feature>
<evidence type="ECO:0000313" key="7">
    <source>
        <dbReference type="Proteomes" id="UP000500857"/>
    </source>
</evidence>
<dbReference type="SUPFAM" id="SSF55073">
    <property type="entry name" value="Nucleotide cyclase"/>
    <property type="match status" value="1"/>
</dbReference>
<dbReference type="KEGG" id="oxy:HCG48_09310"/>
<evidence type="ECO:0000259" key="4">
    <source>
        <dbReference type="PROSITE" id="PS50113"/>
    </source>
</evidence>
<dbReference type="FunFam" id="3.30.70.270:FF:000001">
    <property type="entry name" value="Diguanylate cyclase domain protein"/>
    <property type="match status" value="1"/>
</dbReference>
<dbReference type="RefSeq" id="WP_168568911.1">
    <property type="nucleotide sequence ID" value="NZ_CP051167.1"/>
</dbReference>
<dbReference type="AlphaFoldDB" id="A0A6H1TX30"/>
<dbReference type="CDD" id="cd00130">
    <property type="entry name" value="PAS"/>
    <property type="match status" value="1"/>
</dbReference>
<dbReference type="Proteomes" id="UP000500857">
    <property type="component" value="Chromosome"/>
</dbReference>
<dbReference type="Pfam" id="PF00990">
    <property type="entry name" value="GGDEF"/>
    <property type="match status" value="1"/>
</dbReference>
<dbReference type="SUPFAM" id="SSF55785">
    <property type="entry name" value="PYP-like sensor domain (PAS domain)"/>
    <property type="match status" value="3"/>
</dbReference>
<dbReference type="Pfam" id="PF01590">
    <property type="entry name" value="GAF"/>
    <property type="match status" value="1"/>
</dbReference>
<gene>
    <name evidence="6" type="ORF">HCG48_09310</name>
</gene>
<dbReference type="EMBL" id="CP051167">
    <property type="protein sequence ID" value="QIZ70756.1"/>
    <property type="molecule type" value="Genomic_DNA"/>
</dbReference>
<dbReference type="GO" id="GO:0006355">
    <property type="term" value="P:regulation of DNA-templated transcription"/>
    <property type="evidence" value="ECO:0007669"/>
    <property type="project" value="InterPro"/>
</dbReference>
<dbReference type="PANTHER" id="PTHR45138">
    <property type="entry name" value="REGULATORY COMPONENTS OF SENSORY TRANSDUCTION SYSTEM"/>
    <property type="match status" value="1"/>
</dbReference>
<dbReference type="Gene3D" id="3.30.450.20">
    <property type="entry name" value="PAS domain"/>
    <property type="match status" value="3"/>
</dbReference>
<feature type="compositionally biased region" description="Low complexity" evidence="2">
    <location>
        <begin position="23"/>
        <end position="36"/>
    </location>
</feature>
<dbReference type="InterPro" id="IPR003018">
    <property type="entry name" value="GAF"/>
</dbReference>
<dbReference type="PROSITE" id="PS50112">
    <property type="entry name" value="PAS"/>
    <property type="match status" value="2"/>
</dbReference>
<feature type="compositionally biased region" description="Basic and acidic residues" evidence="2">
    <location>
        <begin position="1"/>
        <end position="22"/>
    </location>
</feature>
<reference evidence="6 7" key="1">
    <citation type="submission" date="2020-04" db="EMBL/GenBank/DDBJ databases">
        <authorList>
            <person name="Basu S."/>
            <person name="Maruthanayagam V."/>
            <person name="Chakraborty S."/>
            <person name="Pramanik A."/>
            <person name="Mukherjee J."/>
            <person name="Brink B."/>
        </authorList>
    </citation>
    <scope>NUCLEOTIDE SEQUENCE [LARGE SCALE GENOMIC DNA]</scope>
    <source>
        <strain evidence="6 7">AP17</strain>
    </source>
</reference>
<dbReference type="InterPro" id="IPR050469">
    <property type="entry name" value="Diguanylate_Cyclase"/>
</dbReference>
<accession>A0A6H1TX30</accession>
<dbReference type="InterPro" id="IPR029787">
    <property type="entry name" value="Nucleotide_cyclase"/>
</dbReference>
<feature type="coiled-coil region" evidence="1">
    <location>
        <begin position="39"/>
        <end position="73"/>
    </location>
</feature>
<dbReference type="SMART" id="SM00091">
    <property type="entry name" value="PAS"/>
    <property type="match status" value="3"/>
</dbReference>
<name>A0A6H1TX30_9CYAN</name>
<dbReference type="InterPro" id="IPR013767">
    <property type="entry name" value="PAS_fold"/>
</dbReference>
<dbReference type="GO" id="GO:1902201">
    <property type="term" value="P:negative regulation of bacterial-type flagellum-dependent cell motility"/>
    <property type="evidence" value="ECO:0007669"/>
    <property type="project" value="TreeGrafter"/>
</dbReference>
<evidence type="ECO:0000256" key="2">
    <source>
        <dbReference type="SAM" id="MobiDB-lite"/>
    </source>
</evidence>
<dbReference type="NCBIfam" id="TIGR00229">
    <property type="entry name" value="sensory_box"/>
    <property type="match status" value="2"/>
</dbReference>
<dbReference type="SMART" id="SM00065">
    <property type="entry name" value="GAF"/>
    <property type="match status" value="1"/>
</dbReference>
<evidence type="ECO:0000259" key="3">
    <source>
        <dbReference type="PROSITE" id="PS50112"/>
    </source>
</evidence>
<dbReference type="SUPFAM" id="SSF55781">
    <property type="entry name" value="GAF domain-like"/>
    <property type="match status" value="1"/>
</dbReference>
<evidence type="ECO:0000256" key="1">
    <source>
        <dbReference type="SAM" id="Coils"/>
    </source>
</evidence>
<dbReference type="InterPro" id="IPR035965">
    <property type="entry name" value="PAS-like_dom_sf"/>
</dbReference>
<dbReference type="GO" id="GO:0043709">
    <property type="term" value="P:cell adhesion involved in single-species biofilm formation"/>
    <property type="evidence" value="ECO:0007669"/>
    <property type="project" value="TreeGrafter"/>
</dbReference>
<keyword evidence="1" id="KW-0175">Coiled coil</keyword>
<dbReference type="CDD" id="cd01949">
    <property type="entry name" value="GGDEF"/>
    <property type="match status" value="1"/>
</dbReference>
<dbReference type="SMART" id="SM00267">
    <property type="entry name" value="GGDEF"/>
    <property type="match status" value="1"/>
</dbReference>
<dbReference type="PROSITE" id="PS50887">
    <property type="entry name" value="GGDEF"/>
    <property type="match status" value="1"/>
</dbReference>
<dbReference type="PANTHER" id="PTHR45138:SF9">
    <property type="entry name" value="DIGUANYLATE CYCLASE DGCM-RELATED"/>
    <property type="match status" value="1"/>
</dbReference>
<dbReference type="InterPro" id="IPR001610">
    <property type="entry name" value="PAC"/>
</dbReference>
<dbReference type="InterPro" id="IPR000700">
    <property type="entry name" value="PAS-assoc_C"/>
</dbReference>
<proteinExistence type="predicted"/>
<evidence type="ECO:0000313" key="6">
    <source>
        <dbReference type="EMBL" id="QIZ70756.1"/>
    </source>
</evidence>
<feature type="domain" description="PAS" evidence="3">
    <location>
        <begin position="66"/>
        <end position="128"/>
    </location>
</feature>
<dbReference type="NCBIfam" id="TIGR00254">
    <property type="entry name" value="GGDEF"/>
    <property type="match status" value="1"/>
</dbReference>
<evidence type="ECO:0000259" key="5">
    <source>
        <dbReference type="PROSITE" id="PS50887"/>
    </source>
</evidence>
<organism evidence="6 7">
    <name type="scientific">Oxynema aestuarii AP17</name>
    <dbReference type="NCBI Taxonomy" id="2064643"/>
    <lineage>
        <taxon>Bacteria</taxon>
        <taxon>Bacillati</taxon>
        <taxon>Cyanobacteriota</taxon>
        <taxon>Cyanophyceae</taxon>
        <taxon>Oscillatoriophycideae</taxon>
        <taxon>Oscillatoriales</taxon>
        <taxon>Oscillatoriaceae</taxon>
        <taxon>Oxynema</taxon>
        <taxon>Oxynema aestuarii</taxon>
    </lineage>
</organism>
<dbReference type="SMART" id="SM00086">
    <property type="entry name" value="PAC"/>
    <property type="match status" value="1"/>
</dbReference>
<keyword evidence="7" id="KW-1185">Reference proteome</keyword>
<dbReference type="Gene3D" id="3.30.70.270">
    <property type="match status" value="1"/>
</dbReference>
<protein>
    <submittedName>
        <fullName evidence="6">Diguanylate cyclase</fullName>
    </submittedName>
</protein>
<sequence>MNVERRSDQSWCDAKVKGKSDPSHSCGDSSGGSSTHCTSAEVACEYDGSEREVAQLREQLARTSAQLEQYRNYYEQLPGFYFSLTSEAIVEQVSAFAARQLGYSRDRLQGQPFVNLLNGPQEVRAFRQWWTGADWQHHSDTEQIHGREVTLQCADGSPLFLRLSIRTVPPLPPGDLRGSRTFPHPANEPERVLFVGEEIGDLKQALKNLEQQRQFGTQLLEATDVLVRNFVSTVLDTANSLVVVLDREARIMSCNLACEKTTGYRFEQMSNRRVAELFLIPEEVEAFHTVLVQLSSGNGPNHHENRWLTRDGELRTIAWSNTAIFEEDSDRVKYIICTGIDITERRQAEQALRQSEERLRTQYKHIPIPTLTWQCVGDEFFLIDYNDAALAMTGGCVARSLGKTARCMYADCRELVEELKRCFRERRTIKSERFYRFCATAEPKHFAIVYVFVAPDMVMVHTEDITERKQLMGALQRQARRERLVGVIQGRIRHSLDLDRILATTAKEVRRFLQVQRVAIYRVSPPLAEGGSRDLTFVVESRTSAVPSLRDESLDWRWFDPEPQCAGDGLPVCAIADLETADLPSAAIARLHALGIRAHLQVPIWIRERSGVAPDSDRPPERGDRLGLWGWLWVDRCSAPGPWEASDIDFVEQIAGELAIAIQQALLYRQLQLANQELEHLATLDALTGLANRRHFDAYLNREWQRLAAAGVPLSLILCDIDYFKAYNDTYGHLAGDRTLREVADALRSTLREGELGARYGGEEFALILPHTGAEEAMSVAQTLRSRIHALAIAHKASSLGQIVTLSLGVATRVPSANLSPASLIAAADDALYRAKALGRDRAIFHHSIGPPPGHCP</sequence>